<keyword evidence="4" id="KW-0805">Transcription regulation</keyword>
<dbReference type="GO" id="GO:0000976">
    <property type="term" value="F:transcription cis-regulatory region binding"/>
    <property type="evidence" value="ECO:0007669"/>
    <property type="project" value="TreeGrafter"/>
</dbReference>
<feature type="binding site" evidence="7">
    <location>
        <position position="150"/>
    </location>
    <ligand>
        <name>Zn(2+)</name>
        <dbReference type="ChEBI" id="CHEBI:29105"/>
    </ligand>
</feature>
<dbReference type="GO" id="GO:0003700">
    <property type="term" value="F:DNA-binding transcription factor activity"/>
    <property type="evidence" value="ECO:0007669"/>
    <property type="project" value="InterPro"/>
</dbReference>
<dbReference type="GO" id="GO:0045892">
    <property type="term" value="P:negative regulation of DNA-templated transcription"/>
    <property type="evidence" value="ECO:0007669"/>
    <property type="project" value="TreeGrafter"/>
</dbReference>
<gene>
    <name evidence="8" type="ORF">DP939_05950</name>
</gene>
<feature type="binding site" evidence="7">
    <location>
        <position position="190"/>
    </location>
    <ligand>
        <name>Zn(2+)</name>
        <dbReference type="ChEBI" id="CHEBI:29105"/>
    </ligand>
</feature>
<dbReference type="InterPro" id="IPR036390">
    <property type="entry name" value="WH_DNA-bd_sf"/>
</dbReference>
<dbReference type="PANTHER" id="PTHR33202:SF7">
    <property type="entry name" value="FERRIC UPTAKE REGULATION PROTEIN"/>
    <property type="match status" value="1"/>
</dbReference>
<evidence type="ECO:0000256" key="5">
    <source>
        <dbReference type="ARBA" id="ARBA00023125"/>
    </source>
</evidence>
<comment type="caution">
    <text evidence="8">The sequence shown here is derived from an EMBL/GenBank/DDBJ whole genome shotgun (WGS) entry which is preliminary data.</text>
</comment>
<dbReference type="Gene3D" id="3.30.1490.190">
    <property type="match status" value="1"/>
</dbReference>
<keyword evidence="3 7" id="KW-0862">Zinc</keyword>
<keyword evidence="2" id="KW-0678">Repressor</keyword>
<comment type="similarity">
    <text evidence="1">Belongs to the Fur family.</text>
</comment>
<accession>A0A366M359</accession>
<keyword evidence="7" id="KW-0479">Metal-binding</keyword>
<protein>
    <recommendedName>
        <fullName evidence="10">Transcriptional repressor</fullName>
    </recommendedName>
</protein>
<proteinExistence type="inferred from homology"/>
<evidence type="ECO:0000313" key="8">
    <source>
        <dbReference type="EMBL" id="RBQ20631.1"/>
    </source>
</evidence>
<dbReference type="PANTHER" id="PTHR33202">
    <property type="entry name" value="ZINC UPTAKE REGULATION PROTEIN"/>
    <property type="match status" value="1"/>
</dbReference>
<dbReference type="InterPro" id="IPR036388">
    <property type="entry name" value="WH-like_DNA-bd_sf"/>
</dbReference>
<dbReference type="InterPro" id="IPR002481">
    <property type="entry name" value="FUR"/>
</dbReference>
<keyword evidence="5" id="KW-0238">DNA-binding</keyword>
<organism evidence="8 9">
    <name type="scientific">Spongiactinospora rosea</name>
    <dbReference type="NCBI Taxonomy" id="2248750"/>
    <lineage>
        <taxon>Bacteria</taxon>
        <taxon>Bacillati</taxon>
        <taxon>Actinomycetota</taxon>
        <taxon>Actinomycetes</taxon>
        <taxon>Streptosporangiales</taxon>
        <taxon>Streptosporangiaceae</taxon>
        <taxon>Spongiactinospora</taxon>
    </lineage>
</organism>
<evidence type="ECO:0000256" key="2">
    <source>
        <dbReference type="ARBA" id="ARBA00022491"/>
    </source>
</evidence>
<evidence type="ECO:0000256" key="3">
    <source>
        <dbReference type="ARBA" id="ARBA00022833"/>
    </source>
</evidence>
<dbReference type="InterPro" id="IPR043135">
    <property type="entry name" value="Fur_C"/>
</dbReference>
<dbReference type="Proteomes" id="UP000253303">
    <property type="component" value="Unassembled WGS sequence"/>
</dbReference>
<dbReference type="GO" id="GO:1900376">
    <property type="term" value="P:regulation of secondary metabolite biosynthetic process"/>
    <property type="evidence" value="ECO:0007669"/>
    <property type="project" value="TreeGrafter"/>
</dbReference>
<evidence type="ECO:0008006" key="10">
    <source>
        <dbReference type="Google" id="ProtNLM"/>
    </source>
</evidence>
<reference evidence="8 9" key="1">
    <citation type="submission" date="2018-06" db="EMBL/GenBank/DDBJ databases">
        <title>Sphaerisporangium craniellae sp. nov., isolated from a marine sponge in the South China Sea.</title>
        <authorList>
            <person name="Li L."/>
        </authorList>
    </citation>
    <scope>NUCLEOTIDE SEQUENCE [LARGE SCALE GENOMIC DNA]</scope>
    <source>
        <strain evidence="8 9">LHW63015</strain>
    </source>
</reference>
<comment type="cofactor">
    <cofactor evidence="7">
        <name>Zn(2+)</name>
        <dbReference type="ChEBI" id="CHEBI:29105"/>
    </cofactor>
    <text evidence="7">Binds 1 zinc ion per subunit.</text>
</comment>
<dbReference type="GO" id="GO:0008270">
    <property type="term" value="F:zinc ion binding"/>
    <property type="evidence" value="ECO:0007669"/>
    <property type="project" value="TreeGrafter"/>
</dbReference>
<evidence type="ECO:0000256" key="1">
    <source>
        <dbReference type="ARBA" id="ARBA00007957"/>
    </source>
</evidence>
<feature type="binding site" evidence="7">
    <location>
        <position position="147"/>
    </location>
    <ligand>
        <name>Zn(2+)</name>
        <dbReference type="ChEBI" id="CHEBI:29105"/>
    </ligand>
</feature>
<dbReference type="SUPFAM" id="SSF46785">
    <property type="entry name" value="Winged helix' DNA-binding domain"/>
    <property type="match status" value="1"/>
</dbReference>
<dbReference type="Gene3D" id="1.10.10.10">
    <property type="entry name" value="Winged helix-like DNA-binding domain superfamily/Winged helix DNA-binding domain"/>
    <property type="match status" value="1"/>
</dbReference>
<dbReference type="AlphaFoldDB" id="A0A366M359"/>
<keyword evidence="9" id="KW-1185">Reference proteome</keyword>
<name>A0A366M359_9ACTN</name>
<sequence length="198" mass="21842">MSCERCHSHPAYCLQLLLICIYGWRLMEHLDVWSADPGRRRLGHPRYDACGPAKPGPYADAGEILTGIGLRRTLPRLRILAVLCETATHLSVSHLHRLVADAHPKVDLSTVYRNVTMMREHGVLHSFTHAGEAMFGLATTPHHHLFCERCGLLVEVPADRLGTAAELIKSSCGFEVEPSGQFLRGRCGGCRQASRNAG</sequence>
<dbReference type="Pfam" id="PF01475">
    <property type="entry name" value="FUR"/>
    <property type="match status" value="1"/>
</dbReference>
<dbReference type="EMBL" id="QMEY01000002">
    <property type="protein sequence ID" value="RBQ20631.1"/>
    <property type="molecule type" value="Genomic_DNA"/>
</dbReference>
<keyword evidence="6" id="KW-0804">Transcription</keyword>
<dbReference type="CDD" id="cd07153">
    <property type="entry name" value="Fur_like"/>
    <property type="match status" value="1"/>
</dbReference>
<feature type="binding site" evidence="7">
    <location>
        <position position="187"/>
    </location>
    <ligand>
        <name>Zn(2+)</name>
        <dbReference type="ChEBI" id="CHEBI:29105"/>
    </ligand>
</feature>
<evidence type="ECO:0000256" key="4">
    <source>
        <dbReference type="ARBA" id="ARBA00023015"/>
    </source>
</evidence>
<evidence type="ECO:0000313" key="9">
    <source>
        <dbReference type="Proteomes" id="UP000253303"/>
    </source>
</evidence>
<evidence type="ECO:0000256" key="6">
    <source>
        <dbReference type="ARBA" id="ARBA00023163"/>
    </source>
</evidence>
<evidence type="ECO:0000256" key="7">
    <source>
        <dbReference type="PIRSR" id="PIRSR602481-1"/>
    </source>
</evidence>